<evidence type="ECO:0000259" key="2">
    <source>
        <dbReference type="Pfam" id="PF02698"/>
    </source>
</evidence>
<dbReference type="Gene3D" id="3.40.50.620">
    <property type="entry name" value="HUPs"/>
    <property type="match status" value="1"/>
</dbReference>
<keyword evidence="1" id="KW-1133">Transmembrane helix</keyword>
<dbReference type="GO" id="GO:0000270">
    <property type="term" value="P:peptidoglycan metabolic process"/>
    <property type="evidence" value="ECO:0007669"/>
    <property type="project" value="TreeGrafter"/>
</dbReference>
<feature type="transmembrane region" description="Helical" evidence="1">
    <location>
        <begin position="45"/>
        <end position="63"/>
    </location>
</feature>
<dbReference type="Proteomes" id="UP000279384">
    <property type="component" value="Unassembled WGS sequence"/>
</dbReference>
<dbReference type="GO" id="GO:0043164">
    <property type="term" value="P:Gram-negative-bacterium-type cell wall biogenesis"/>
    <property type="evidence" value="ECO:0007669"/>
    <property type="project" value="TreeGrafter"/>
</dbReference>
<dbReference type="Pfam" id="PF02698">
    <property type="entry name" value="DUF218"/>
    <property type="match status" value="1"/>
</dbReference>
<dbReference type="AlphaFoldDB" id="A0A495BA75"/>
<keyword evidence="1" id="KW-0812">Transmembrane</keyword>
<dbReference type="PANTHER" id="PTHR30336">
    <property type="entry name" value="INNER MEMBRANE PROTEIN, PROBABLE PERMEASE"/>
    <property type="match status" value="1"/>
</dbReference>
<accession>A0A495BA75</accession>
<comment type="caution">
    <text evidence="3">The sequence shown here is derived from an EMBL/GenBank/DDBJ whole genome shotgun (WGS) entry which is preliminary data.</text>
</comment>
<dbReference type="RefSeq" id="WP_120811120.1">
    <property type="nucleotide sequence ID" value="NZ_RBID01000016.1"/>
</dbReference>
<protein>
    <submittedName>
        <fullName evidence="3">Uncharacterized SAM-binding protein YcdF (DUF218 family)</fullName>
    </submittedName>
</protein>
<dbReference type="InterPro" id="IPR051599">
    <property type="entry name" value="Cell_Envelope_Assoc"/>
</dbReference>
<sequence length="260" mass="28058">MLDTLSPDVLLRQALGALFFPPLNGLLLLLAGGYWQRRAPAAGRLLLLLALLLSYLQATPWLAMRLNGALETFAPATLAQVRTTGAIVVLGGGQRPAPEYAANVPSGDSLARLRYGAYLARASGLPLLLTGGAPNGGEAEAVVMARVLQQDYGITPRWVEAAAETTADNARLSAALLREAKVGRITLVTQAWHMPRALPSFRAAGLQVLAAPTGYSRYDGIWLQHWLPSGRAMQEVYQAEREWLGLLYYRLRSLITGLST</sequence>
<feature type="transmembrane region" description="Helical" evidence="1">
    <location>
        <begin position="14"/>
        <end position="33"/>
    </location>
</feature>
<feature type="domain" description="DUF218" evidence="2">
    <location>
        <begin position="86"/>
        <end position="245"/>
    </location>
</feature>
<name>A0A495BA75_VOGIN</name>
<gene>
    <name evidence="3" type="ORF">C8E02_2531</name>
</gene>
<dbReference type="InterPro" id="IPR014729">
    <property type="entry name" value="Rossmann-like_a/b/a_fold"/>
</dbReference>
<keyword evidence="1" id="KW-0472">Membrane</keyword>
<evidence type="ECO:0000313" key="4">
    <source>
        <dbReference type="Proteomes" id="UP000279384"/>
    </source>
</evidence>
<dbReference type="PANTHER" id="PTHR30336:SF4">
    <property type="entry name" value="ENVELOPE BIOGENESIS FACTOR ELYC"/>
    <property type="match status" value="1"/>
</dbReference>
<proteinExistence type="predicted"/>
<dbReference type="InterPro" id="IPR003848">
    <property type="entry name" value="DUF218"/>
</dbReference>
<reference evidence="3 4" key="1">
    <citation type="submission" date="2018-10" db="EMBL/GenBank/DDBJ databases">
        <title>Genomic Encyclopedia of Type Strains, Phase IV (KMG-IV): sequencing the most valuable type-strain genomes for metagenomic binning, comparative biology and taxonomic classification.</title>
        <authorList>
            <person name="Goeker M."/>
        </authorList>
    </citation>
    <scope>NUCLEOTIDE SEQUENCE [LARGE SCALE GENOMIC DNA]</scope>
    <source>
        <strain evidence="3 4">DSM 3303</strain>
    </source>
</reference>
<dbReference type="CDD" id="cd06259">
    <property type="entry name" value="YdcF-like"/>
    <property type="match status" value="1"/>
</dbReference>
<organism evidence="3 4">
    <name type="scientific">Vogesella indigofera</name>
    <name type="common">Pseudomonas indigofera</name>
    <dbReference type="NCBI Taxonomy" id="45465"/>
    <lineage>
        <taxon>Bacteria</taxon>
        <taxon>Pseudomonadati</taxon>
        <taxon>Pseudomonadota</taxon>
        <taxon>Betaproteobacteria</taxon>
        <taxon>Neisseriales</taxon>
        <taxon>Chromobacteriaceae</taxon>
        <taxon>Vogesella</taxon>
    </lineage>
</organism>
<dbReference type="EMBL" id="RBID01000016">
    <property type="protein sequence ID" value="RKQ57074.1"/>
    <property type="molecule type" value="Genomic_DNA"/>
</dbReference>
<evidence type="ECO:0000313" key="3">
    <source>
        <dbReference type="EMBL" id="RKQ57074.1"/>
    </source>
</evidence>
<dbReference type="GO" id="GO:0005886">
    <property type="term" value="C:plasma membrane"/>
    <property type="evidence" value="ECO:0007669"/>
    <property type="project" value="TreeGrafter"/>
</dbReference>
<evidence type="ECO:0000256" key="1">
    <source>
        <dbReference type="SAM" id="Phobius"/>
    </source>
</evidence>